<organism evidence="1 2">
    <name type="scientific">Puccinia striiformis f. sp. tritici</name>
    <dbReference type="NCBI Taxonomy" id="168172"/>
    <lineage>
        <taxon>Eukaryota</taxon>
        <taxon>Fungi</taxon>
        <taxon>Dikarya</taxon>
        <taxon>Basidiomycota</taxon>
        <taxon>Pucciniomycotina</taxon>
        <taxon>Pucciniomycetes</taxon>
        <taxon>Pucciniales</taxon>
        <taxon>Pucciniaceae</taxon>
        <taxon>Puccinia</taxon>
    </lineage>
</organism>
<evidence type="ECO:0000313" key="2">
    <source>
        <dbReference type="Proteomes" id="UP001060170"/>
    </source>
</evidence>
<keyword evidence="2" id="KW-1185">Reference proteome</keyword>
<dbReference type="EMBL" id="CM045882">
    <property type="protein sequence ID" value="KAI7935718.1"/>
    <property type="molecule type" value="Genomic_DNA"/>
</dbReference>
<sequence length="701" mass="78902">MCIEHTPPISEISEKLLYIGKVIAKFNLDPKRYITAFLQNQHKQIVLHHRLWGAQIGWRSTLEVLHTIKGLVRKTTEGKSRWSAYILSKAQEILAAEGGSHGQFPAGTYYNSSKITPQFFYEEAKSDRVARSVREDMPFLYNLIKNKINQNQMVPKVKFGGSDSGSDVDEPSQAATSAEPTPDIGESSNDEILPSERRYPQAQDAKDEIYDRTDRPHVISATICAMVSFATNRRDNALQIQNSVVLLACGVTERVNTFLNYIGLSSSRRTAHRALQALGIINKRKIIRIMSDKKSPLAPIICMDNIDFEESVHEKSVEKTSQMFHGTWGYLHVVDRELLEKFNPDNFSIDKYNQSILESETMPLKPSTFLPTQSTSCHFRAVIKSQITRVLLKYIAEPKDTMVELRKDPPEIDPIAVKKPNITMLKLMVASDNSAEGMGEVFESIMRQTGLTPTEFFLRLRVFEGNLGTCMNLESLRKQRKPSGHLETSLASCFTLLGASHILWNVAQAIYLMHYSNPQDSNNLGAWQTLSSLGVPAEKPTTKKDFSLMITNLTKSHEASILYCLLTLMGYSHALLPDKKVTLPSQKLKDVVDECYTRFFSPAAFDALDDDSDDSDASEDSQSSTGKTPATLDPQKTLRNQPPRVLALKNLLLRLRDFASIVECDRAMRAGDIGRVINMWNRWAVMANGMTGYYLKDLPQF</sequence>
<reference evidence="2" key="1">
    <citation type="journal article" date="2018" name="BMC Genomics">
        <title>Genomic insights into host adaptation between the wheat stripe rust pathogen (Puccinia striiformis f. sp. tritici) and the barley stripe rust pathogen (Puccinia striiformis f. sp. hordei).</title>
        <authorList>
            <person name="Xia C."/>
            <person name="Wang M."/>
            <person name="Yin C."/>
            <person name="Cornejo O.E."/>
            <person name="Hulbert S.H."/>
            <person name="Chen X."/>
        </authorList>
    </citation>
    <scope>NUCLEOTIDE SEQUENCE [LARGE SCALE GENOMIC DNA]</scope>
    <source>
        <strain evidence="2">93-210</strain>
    </source>
</reference>
<protein>
    <submittedName>
        <fullName evidence="1">Uncharacterized protein</fullName>
    </submittedName>
</protein>
<accession>A0ACC0DNE8</accession>
<reference evidence="2" key="2">
    <citation type="journal article" date="2018" name="Mol. Plant Microbe Interact.">
        <title>Genome sequence resources for the wheat stripe rust pathogen (Puccinia striiformis f. sp. tritici) and the barley stripe rust pathogen (Puccinia striiformis f. sp. hordei).</title>
        <authorList>
            <person name="Xia C."/>
            <person name="Wang M."/>
            <person name="Yin C."/>
            <person name="Cornejo O.E."/>
            <person name="Hulbert S.H."/>
            <person name="Chen X."/>
        </authorList>
    </citation>
    <scope>NUCLEOTIDE SEQUENCE [LARGE SCALE GENOMIC DNA]</scope>
    <source>
        <strain evidence="2">93-210</strain>
    </source>
</reference>
<gene>
    <name evidence="1" type="ORF">MJO28_016589</name>
</gene>
<proteinExistence type="predicted"/>
<comment type="caution">
    <text evidence="1">The sequence shown here is derived from an EMBL/GenBank/DDBJ whole genome shotgun (WGS) entry which is preliminary data.</text>
</comment>
<evidence type="ECO:0000313" key="1">
    <source>
        <dbReference type="EMBL" id="KAI7935718.1"/>
    </source>
</evidence>
<dbReference type="Proteomes" id="UP001060170">
    <property type="component" value="Chromosome 18"/>
</dbReference>
<name>A0ACC0DNE8_9BASI</name>
<reference evidence="1 2" key="3">
    <citation type="journal article" date="2022" name="Microbiol. Spectr.">
        <title>Folding features and dynamics of 3D genome architecture in plant fungal pathogens.</title>
        <authorList>
            <person name="Xia C."/>
        </authorList>
    </citation>
    <scope>NUCLEOTIDE SEQUENCE [LARGE SCALE GENOMIC DNA]</scope>
    <source>
        <strain evidence="1 2">93-210</strain>
    </source>
</reference>